<keyword evidence="3" id="KW-0378">Hydrolase</keyword>
<comment type="cofactor">
    <cofactor evidence="1">
        <name>Mg(2+)</name>
        <dbReference type="ChEBI" id="CHEBI:18420"/>
    </cofactor>
</comment>
<accession>A0ABU3ICV7</accession>
<dbReference type="EMBL" id="JASXSX010000009">
    <property type="protein sequence ID" value="MDT3768205.1"/>
    <property type="molecule type" value="Genomic_DNA"/>
</dbReference>
<comment type="caution">
    <text evidence="6">The sequence shown here is derived from an EMBL/GenBank/DDBJ whole genome shotgun (WGS) entry which is preliminary data.</text>
</comment>
<dbReference type="SMART" id="SM00990">
    <property type="entry name" value="VRR_NUC"/>
    <property type="match status" value="1"/>
</dbReference>
<dbReference type="InterPro" id="IPR011856">
    <property type="entry name" value="tRNA_endonuc-like_dom_sf"/>
</dbReference>
<proteinExistence type="predicted"/>
<dbReference type="SUPFAM" id="SSF52980">
    <property type="entry name" value="Restriction endonuclease-like"/>
    <property type="match status" value="1"/>
</dbReference>
<evidence type="ECO:0000259" key="4">
    <source>
        <dbReference type="SMART" id="SM00990"/>
    </source>
</evidence>
<protein>
    <submittedName>
        <fullName evidence="6">VRR-NUC domain-containing protein</fullName>
    </submittedName>
</protein>
<sequence length="91" mass="10214">MEKQLEQQLRKTVEDMGGLCWKLICPGTTGVPDRICLRDGRAVFVEVKTPGRKPRPIQEHRMKQLQNQGFTTFVIDSADGIREVCDALSAA</sequence>
<gene>
    <name evidence="5" type="ORF">QS713_09045</name>
    <name evidence="6" type="ORF">QS713_09050</name>
</gene>
<dbReference type="Gene3D" id="3.40.1350.10">
    <property type="match status" value="1"/>
</dbReference>
<reference evidence="6 7" key="1">
    <citation type="submission" date="2023-06" db="EMBL/GenBank/DDBJ databases">
        <title>Draft genome sequence of Gleimia hominis type strain CCUG 57540T.</title>
        <authorList>
            <person name="Salva-Serra F."/>
            <person name="Cardew S."/>
            <person name="Jensie Markopoulos S."/>
            <person name="Ohlen M."/>
            <person name="Inganas E."/>
            <person name="Svensson-Stadler L."/>
            <person name="Moore E.R.B."/>
        </authorList>
    </citation>
    <scope>NUCLEOTIDE SEQUENCE [LARGE SCALE GENOMIC DNA]</scope>
    <source>
        <strain evidence="6 7">CCUG 57540</strain>
    </source>
</reference>
<keyword evidence="7" id="KW-1185">Reference proteome</keyword>
<organism evidence="6 7">
    <name type="scientific">Gleimia hominis</name>
    <dbReference type="NCBI Taxonomy" id="595468"/>
    <lineage>
        <taxon>Bacteria</taxon>
        <taxon>Bacillati</taxon>
        <taxon>Actinomycetota</taxon>
        <taxon>Actinomycetes</taxon>
        <taxon>Actinomycetales</taxon>
        <taxon>Actinomycetaceae</taxon>
        <taxon>Gleimia</taxon>
    </lineage>
</organism>
<keyword evidence="2" id="KW-0540">Nuclease</keyword>
<dbReference type="InterPro" id="IPR011335">
    <property type="entry name" value="Restrct_endonuc-II-like"/>
</dbReference>
<dbReference type="InterPro" id="IPR014883">
    <property type="entry name" value="VRR_NUC"/>
</dbReference>
<evidence type="ECO:0000313" key="7">
    <source>
        <dbReference type="Proteomes" id="UP001247542"/>
    </source>
</evidence>
<evidence type="ECO:0000313" key="6">
    <source>
        <dbReference type="EMBL" id="MDT3768205.1"/>
    </source>
</evidence>
<evidence type="ECO:0000313" key="5">
    <source>
        <dbReference type="EMBL" id="MDT3768204.1"/>
    </source>
</evidence>
<evidence type="ECO:0000256" key="1">
    <source>
        <dbReference type="ARBA" id="ARBA00001946"/>
    </source>
</evidence>
<evidence type="ECO:0000256" key="3">
    <source>
        <dbReference type="ARBA" id="ARBA00022801"/>
    </source>
</evidence>
<feature type="domain" description="VRR-NUC" evidence="4">
    <location>
        <begin position="1"/>
        <end position="79"/>
    </location>
</feature>
<name>A0ABU3ICV7_9ACTO</name>
<dbReference type="Proteomes" id="UP001247542">
    <property type="component" value="Unassembled WGS sequence"/>
</dbReference>
<evidence type="ECO:0000256" key="2">
    <source>
        <dbReference type="ARBA" id="ARBA00022722"/>
    </source>
</evidence>
<dbReference type="EMBL" id="JASXSX010000009">
    <property type="protein sequence ID" value="MDT3768204.1"/>
    <property type="molecule type" value="Genomic_DNA"/>
</dbReference>
<dbReference type="RefSeq" id="WP_313274701.1">
    <property type="nucleotide sequence ID" value="NZ_JASXSX010000009.1"/>
</dbReference>